<sequence>MTRKLLRCLADDRAATAVEYSLVGALIAVAIVVAVTALSTSLSDAYGLLRDRIGASVRSG</sequence>
<protein>
    <recommendedName>
        <fullName evidence="4">Pilus assembly protein</fullName>
    </recommendedName>
</protein>
<keyword evidence="1" id="KW-1133">Transmembrane helix</keyword>
<accession>A0A0P6VTD4</accession>
<comment type="caution">
    <text evidence="2">The sequence shown here is derived from an EMBL/GenBank/DDBJ whole genome shotgun (WGS) entry which is preliminary data.</text>
</comment>
<dbReference type="EMBL" id="LJYW01000001">
    <property type="protein sequence ID" value="KPL54098.1"/>
    <property type="molecule type" value="Genomic_DNA"/>
</dbReference>
<gene>
    <name evidence="2" type="ORF">ABB55_19320</name>
</gene>
<dbReference type="Pfam" id="PF04964">
    <property type="entry name" value="Flp_Fap"/>
    <property type="match status" value="1"/>
</dbReference>
<keyword evidence="3" id="KW-1185">Reference proteome</keyword>
<dbReference type="InterPro" id="IPR007047">
    <property type="entry name" value="Flp_Fap"/>
</dbReference>
<dbReference type="AlphaFoldDB" id="A0A0P6VTD4"/>
<dbReference type="RefSeq" id="WP_054360264.1">
    <property type="nucleotide sequence ID" value="NZ_JAPCYQ010000001.1"/>
</dbReference>
<reference evidence="2 3" key="1">
    <citation type="submission" date="2015-09" db="EMBL/GenBank/DDBJ databases">
        <authorList>
            <person name="Jackson K.R."/>
            <person name="Lunt B.L."/>
            <person name="Fisher J.N.B."/>
            <person name="Gardner A.V."/>
            <person name="Bailey M.E."/>
            <person name="Deus L.M."/>
            <person name="Earl A.S."/>
            <person name="Gibby P.D."/>
            <person name="Hartmann K.A."/>
            <person name="Liu J.E."/>
            <person name="Manci A.M."/>
            <person name="Nielsen D.A."/>
            <person name="Solomon M.B."/>
            <person name="Breakwell D.P."/>
            <person name="Burnett S.H."/>
            <person name="Grose J.H."/>
        </authorList>
    </citation>
    <scope>NUCLEOTIDE SEQUENCE [LARGE SCALE GENOMIC DNA]</scope>
    <source>
        <strain evidence="2 3">16</strain>
    </source>
</reference>
<evidence type="ECO:0000313" key="2">
    <source>
        <dbReference type="EMBL" id="KPL54098.1"/>
    </source>
</evidence>
<name>A0A0P6VTD4_9HYPH</name>
<reference evidence="2 3" key="2">
    <citation type="submission" date="2015-10" db="EMBL/GenBank/DDBJ databases">
        <title>Draft Genome Sequence of Prosthecomicrobium hirschii ATCC 27832.</title>
        <authorList>
            <person name="Daniel J."/>
            <person name="Givan S.A."/>
            <person name="Brun Y.V."/>
            <person name="Brown P.J."/>
        </authorList>
    </citation>
    <scope>NUCLEOTIDE SEQUENCE [LARGE SCALE GENOMIC DNA]</scope>
    <source>
        <strain evidence="2 3">16</strain>
    </source>
</reference>
<keyword evidence="1" id="KW-0472">Membrane</keyword>
<dbReference type="STRING" id="665126.ABB55_19320"/>
<evidence type="ECO:0000256" key="1">
    <source>
        <dbReference type="SAM" id="Phobius"/>
    </source>
</evidence>
<organism evidence="2 3">
    <name type="scientific">Prosthecodimorpha hirschii</name>
    <dbReference type="NCBI Taxonomy" id="665126"/>
    <lineage>
        <taxon>Bacteria</taxon>
        <taxon>Pseudomonadati</taxon>
        <taxon>Pseudomonadota</taxon>
        <taxon>Alphaproteobacteria</taxon>
        <taxon>Hyphomicrobiales</taxon>
        <taxon>Ancalomicrobiaceae</taxon>
        <taxon>Prosthecodimorpha</taxon>
    </lineage>
</organism>
<keyword evidence="1" id="KW-0812">Transmembrane</keyword>
<dbReference type="Proteomes" id="UP000048984">
    <property type="component" value="Unassembled WGS sequence"/>
</dbReference>
<evidence type="ECO:0008006" key="4">
    <source>
        <dbReference type="Google" id="ProtNLM"/>
    </source>
</evidence>
<evidence type="ECO:0000313" key="3">
    <source>
        <dbReference type="Proteomes" id="UP000048984"/>
    </source>
</evidence>
<proteinExistence type="predicted"/>
<feature type="transmembrane region" description="Helical" evidence="1">
    <location>
        <begin position="20"/>
        <end position="42"/>
    </location>
</feature>